<reference evidence="2 4" key="2">
    <citation type="submission" date="2020-12" db="EMBL/GenBank/DDBJ databases">
        <title>Draft genome sequence of furan degrading bacterial strain FUR100.</title>
        <authorList>
            <person name="Woiski C."/>
        </authorList>
    </citation>
    <scope>NUCLEOTIDE SEQUENCE [LARGE SCALE GENOMIC DNA]</scope>
    <source>
        <strain evidence="2 4">FUR100</strain>
    </source>
</reference>
<protein>
    <submittedName>
        <fullName evidence="1">Uncharacterized protein</fullName>
    </submittedName>
</protein>
<accession>A0A5N5E2X6</accession>
<name>A0A5N5E2X6_RHOER</name>
<sequence length="289" mass="30089">MTIISPLLRGLCDDAALFPPGNAPLAEAVPAHAAYQQADYDALVGPFVFPAPRLSELAAYVSADNPVTLSLTVPAGPADTAAALSNALAIPGVSVAAVEVGIPDGLDAEAAFEELAPVHAAHPDLDIFVEVPRGDRRVDFLTALETAGYSAKFRTGGIVAEAYPDEDELADAVISVVRAGIPFKATAGLHHGVRNTDPETGFEQHGFLNIMVAVNAVRRGADRSEVVAALAQRDGESIAQALAELTADEAGEVRRRFLSFGTCSISDPLTELEGLGLIVRSDKTEGTLV</sequence>
<gene>
    <name evidence="1" type="ORF">BS297_17245</name>
    <name evidence="2" type="ORF">I3517_13425</name>
</gene>
<evidence type="ECO:0000313" key="4">
    <source>
        <dbReference type="Proteomes" id="UP000627573"/>
    </source>
</evidence>
<dbReference type="EMBL" id="MRBO01000472">
    <property type="protein sequence ID" value="KAB2584101.1"/>
    <property type="molecule type" value="Genomic_DNA"/>
</dbReference>
<keyword evidence="4" id="KW-1185">Reference proteome</keyword>
<dbReference type="Proteomes" id="UP000325576">
    <property type="component" value="Unassembled WGS sequence"/>
</dbReference>
<proteinExistence type="predicted"/>
<dbReference type="RefSeq" id="WP_019745014.1">
    <property type="nucleotide sequence ID" value="NZ_CP011295.1"/>
</dbReference>
<dbReference type="KEGG" id="reb:XU06_22405"/>
<dbReference type="GeneID" id="57485396"/>
<evidence type="ECO:0000313" key="1">
    <source>
        <dbReference type="EMBL" id="KAB2584101.1"/>
    </source>
</evidence>
<evidence type="ECO:0000313" key="2">
    <source>
        <dbReference type="EMBL" id="MBH5143611.1"/>
    </source>
</evidence>
<organism evidence="1 3">
    <name type="scientific">Rhodococcus erythropolis</name>
    <name type="common">Arthrobacter picolinophilus</name>
    <dbReference type="NCBI Taxonomy" id="1833"/>
    <lineage>
        <taxon>Bacteria</taxon>
        <taxon>Bacillati</taxon>
        <taxon>Actinomycetota</taxon>
        <taxon>Actinomycetes</taxon>
        <taxon>Mycobacteriales</taxon>
        <taxon>Nocardiaceae</taxon>
        <taxon>Rhodococcus</taxon>
        <taxon>Rhodococcus erythropolis group</taxon>
    </lineage>
</organism>
<dbReference type="EMBL" id="JAECSB010000039">
    <property type="protein sequence ID" value="MBH5143611.1"/>
    <property type="molecule type" value="Genomic_DNA"/>
</dbReference>
<comment type="caution">
    <text evidence="1">The sequence shown here is derived from an EMBL/GenBank/DDBJ whole genome shotgun (WGS) entry which is preliminary data.</text>
</comment>
<dbReference type="AlphaFoldDB" id="A0A5N5E2X6"/>
<evidence type="ECO:0000313" key="3">
    <source>
        <dbReference type="Proteomes" id="UP000325576"/>
    </source>
</evidence>
<dbReference type="Proteomes" id="UP000627573">
    <property type="component" value="Unassembled WGS sequence"/>
</dbReference>
<reference evidence="1 3" key="1">
    <citation type="journal article" date="2017" name="Poromechanics V (2013)">
        <title>Genomic Characterization of the Arsenic-Tolerant Actinobacterium, &lt;i&gt;Rhodococcus erythropolis&lt;/i&gt; S43.</title>
        <authorList>
            <person name="Retamal-Morales G."/>
            <person name="Mehnert M."/>
            <person name="Schwabe R."/>
            <person name="Tischler D."/>
            <person name="Schloemann M."/>
            <person name="Levican G.J."/>
        </authorList>
    </citation>
    <scope>NUCLEOTIDE SEQUENCE [LARGE SCALE GENOMIC DNA]</scope>
    <source>
        <strain evidence="1 3">S43</strain>
    </source>
</reference>